<feature type="domain" description="4Fe-4S Wbl-type" evidence="13">
    <location>
        <begin position="22"/>
        <end position="85"/>
    </location>
</feature>
<comment type="function">
    <text evidence="12">Acts as a transcriptional regulator. Probably redox-responsive. The apo- but not holo-form probably binds DNA.</text>
</comment>
<evidence type="ECO:0000256" key="9">
    <source>
        <dbReference type="ARBA" id="ARBA00023125"/>
    </source>
</evidence>
<feature type="binding site" evidence="12">
    <location>
        <position position="53"/>
    </location>
    <ligand>
        <name>[4Fe-4S] cluster</name>
        <dbReference type="ChEBI" id="CHEBI:49883"/>
    </ligand>
</feature>
<protein>
    <recommendedName>
        <fullName evidence="12">Transcriptional regulator WhiB</fullName>
    </recommendedName>
</protein>
<evidence type="ECO:0000256" key="6">
    <source>
        <dbReference type="ARBA" id="ARBA00023004"/>
    </source>
</evidence>
<dbReference type="InterPro" id="IPR003482">
    <property type="entry name" value="Whib"/>
</dbReference>
<dbReference type="OrthoDB" id="4870319at2"/>
<dbReference type="PANTHER" id="PTHR38839:SF5">
    <property type="entry name" value="TRANSCRIPTIONAL REGULATOR WHID"/>
    <property type="match status" value="1"/>
</dbReference>
<evidence type="ECO:0000256" key="12">
    <source>
        <dbReference type="HAMAP-Rule" id="MF_01479"/>
    </source>
</evidence>
<accession>A0A1H0UB28</accession>
<comment type="PTM">
    <text evidence="12">The Fe-S cluster can be nitrosylated by nitric oxide (NO).</text>
</comment>
<organism evidence="14 15">
    <name type="scientific">Pedococcus dokdonensis</name>
    <dbReference type="NCBI Taxonomy" id="443156"/>
    <lineage>
        <taxon>Bacteria</taxon>
        <taxon>Bacillati</taxon>
        <taxon>Actinomycetota</taxon>
        <taxon>Actinomycetes</taxon>
        <taxon>Micrococcales</taxon>
        <taxon>Intrasporangiaceae</taxon>
        <taxon>Pedococcus</taxon>
    </lineage>
</organism>
<evidence type="ECO:0000313" key="15">
    <source>
        <dbReference type="Proteomes" id="UP000199077"/>
    </source>
</evidence>
<dbReference type="GO" id="GO:0047134">
    <property type="term" value="F:protein-disulfide reductase [NAD(P)H] activity"/>
    <property type="evidence" value="ECO:0007669"/>
    <property type="project" value="TreeGrafter"/>
</dbReference>
<dbReference type="AlphaFoldDB" id="A0A1H0UB28"/>
<reference evidence="15" key="1">
    <citation type="submission" date="2016-10" db="EMBL/GenBank/DDBJ databases">
        <authorList>
            <person name="Varghese N."/>
            <person name="Submissions S."/>
        </authorList>
    </citation>
    <scope>NUCLEOTIDE SEQUENCE [LARGE SCALE GENOMIC DNA]</scope>
    <source>
        <strain evidence="15">DSM 22329</strain>
    </source>
</reference>
<comment type="cofactor">
    <cofactor evidence="12">
        <name>[4Fe-4S] cluster</name>
        <dbReference type="ChEBI" id="CHEBI:49883"/>
    </cofactor>
    <text evidence="12">Binds 1 [4Fe-4S] cluster per subunit. Following nitrosylation of the [4Fe-4S] cluster binds 1 [4Fe-8(NO)] cluster per subunit.</text>
</comment>
<comment type="subcellular location">
    <subcellularLocation>
        <location evidence="1 12">Cytoplasm</location>
    </subcellularLocation>
</comment>
<keyword evidence="7 12" id="KW-0411">Iron-sulfur</keyword>
<keyword evidence="10 12" id="KW-1015">Disulfide bond</keyword>
<dbReference type="GO" id="GO:0051539">
    <property type="term" value="F:4 iron, 4 sulfur cluster binding"/>
    <property type="evidence" value="ECO:0007669"/>
    <property type="project" value="UniProtKB-UniRule"/>
</dbReference>
<dbReference type="Pfam" id="PF02467">
    <property type="entry name" value="Whib"/>
    <property type="match status" value="1"/>
</dbReference>
<evidence type="ECO:0000256" key="8">
    <source>
        <dbReference type="ARBA" id="ARBA00023015"/>
    </source>
</evidence>
<dbReference type="GO" id="GO:0045892">
    <property type="term" value="P:negative regulation of DNA-templated transcription"/>
    <property type="evidence" value="ECO:0007669"/>
    <property type="project" value="TreeGrafter"/>
</dbReference>
<feature type="binding site" evidence="12">
    <location>
        <position position="62"/>
    </location>
    <ligand>
        <name>[4Fe-4S] cluster</name>
        <dbReference type="ChEBI" id="CHEBI:49883"/>
    </ligand>
</feature>
<evidence type="ECO:0000256" key="1">
    <source>
        <dbReference type="ARBA" id="ARBA00004496"/>
    </source>
</evidence>
<dbReference type="GO" id="GO:0045454">
    <property type="term" value="P:cell redox homeostasis"/>
    <property type="evidence" value="ECO:0007669"/>
    <property type="project" value="TreeGrafter"/>
</dbReference>
<comment type="PTM">
    <text evidence="12">Upon Fe-S cluster removal intramolecular disulfide bonds are formed.</text>
</comment>
<name>A0A1H0UB28_9MICO</name>
<dbReference type="InterPro" id="IPR034768">
    <property type="entry name" value="4FE4S_WBL"/>
</dbReference>
<evidence type="ECO:0000256" key="4">
    <source>
        <dbReference type="ARBA" id="ARBA00022490"/>
    </source>
</evidence>
<proteinExistence type="inferred from homology"/>
<dbReference type="GO" id="GO:0003677">
    <property type="term" value="F:DNA binding"/>
    <property type="evidence" value="ECO:0007669"/>
    <property type="project" value="UniProtKB-UniRule"/>
</dbReference>
<keyword evidence="15" id="KW-1185">Reference proteome</keyword>
<keyword evidence="6 12" id="KW-0408">Iron</keyword>
<evidence type="ECO:0000256" key="11">
    <source>
        <dbReference type="ARBA" id="ARBA00023163"/>
    </source>
</evidence>
<dbReference type="GO" id="GO:0035731">
    <property type="term" value="F:dinitrosyl-iron complex binding"/>
    <property type="evidence" value="ECO:0007669"/>
    <property type="project" value="UniProtKB-UniRule"/>
</dbReference>
<gene>
    <name evidence="12" type="primary">whiB</name>
    <name evidence="14" type="ORF">SAMN04489867_3225</name>
</gene>
<dbReference type="GO" id="GO:0005737">
    <property type="term" value="C:cytoplasm"/>
    <property type="evidence" value="ECO:0007669"/>
    <property type="project" value="UniProtKB-SubCell"/>
</dbReference>
<comment type="similarity">
    <text evidence="2 12">Belongs to the WhiB family.</text>
</comment>
<dbReference type="Proteomes" id="UP000199077">
    <property type="component" value="Chromosome I"/>
</dbReference>
<dbReference type="PROSITE" id="PS51674">
    <property type="entry name" value="4FE4S_WBL"/>
    <property type="match status" value="1"/>
</dbReference>
<evidence type="ECO:0000256" key="2">
    <source>
        <dbReference type="ARBA" id="ARBA00006597"/>
    </source>
</evidence>
<keyword evidence="11 12" id="KW-0804">Transcription</keyword>
<dbReference type="HAMAP" id="MF_01479">
    <property type="entry name" value="WhiB"/>
    <property type="match status" value="1"/>
</dbReference>
<evidence type="ECO:0000256" key="10">
    <source>
        <dbReference type="ARBA" id="ARBA00023157"/>
    </source>
</evidence>
<feature type="binding site" evidence="12">
    <location>
        <position position="56"/>
    </location>
    <ligand>
        <name>[4Fe-4S] cluster</name>
        <dbReference type="ChEBI" id="CHEBI:49883"/>
    </ligand>
</feature>
<evidence type="ECO:0000256" key="3">
    <source>
        <dbReference type="ARBA" id="ARBA00022485"/>
    </source>
</evidence>
<evidence type="ECO:0000259" key="13">
    <source>
        <dbReference type="PROSITE" id="PS51674"/>
    </source>
</evidence>
<dbReference type="EMBL" id="LT629711">
    <property type="protein sequence ID" value="SDP63373.1"/>
    <property type="molecule type" value="Genomic_DNA"/>
</dbReference>
<dbReference type="GO" id="GO:0046872">
    <property type="term" value="F:metal ion binding"/>
    <property type="evidence" value="ECO:0007669"/>
    <property type="project" value="UniProtKB-KW"/>
</dbReference>
<feature type="binding site" evidence="12">
    <location>
        <position position="23"/>
    </location>
    <ligand>
        <name>[4Fe-4S] cluster</name>
        <dbReference type="ChEBI" id="CHEBI:49883"/>
    </ligand>
</feature>
<keyword evidence="8 12" id="KW-0805">Transcription regulation</keyword>
<dbReference type="RefSeq" id="WP_091790105.1">
    <property type="nucleotide sequence ID" value="NZ_LT629711.1"/>
</dbReference>
<keyword evidence="3 12" id="KW-0004">4Fe-4S</keyword>
<keyword evidence="4 12" id="KW-0963">Cytoplasm</keyword>
<dbReference type="STRING" id="443156.SAMN04489867_3225"/>
<dbReference type="PANTHER" id="PTHR38839">
    <property type="entry name" value="TRANSCRIPTIONAL REGULATOR WHID-RELATED"/>
    <property type="match status" value="1"/>
</dbReference>
<keyword evidence="9 12" id="KW-0238">DNA-binding</keyword>
<sequence>MRKPQRLPQPTLDEYEWQDRASCRSVPVAVFFQSENARGGVRAAGEEAAKRVCRVCPVIAQCRVHAIAAEDYGVWGGLTALERAAIRDQPAAAGAGRSLRRGAA</sequence>
<evidence type="ECO:0000313" key="14">
    <source>
        <dbReference type="EMBL" id="SDP63373.1"/>
    </source>
</evidence>
<keyword evidence="5 12" id="KW-0479">Metal-binding</keyword>
<evidence type="ECO:0000256" key="5">
    <source>
        <dbReference type="ARBA" id="ARBA00022723"/>
    </source>
</evidence>
<evidence type="ECO:0000256" key="7">
    <source>
        <dbReference type="ARBA" id="ARBA00023014"/>
    </source>
</evidence>